<dbReference type="Proteomes" id="UP000309676">
    <property type="component" value="Unassembled WGS sequence"/>
</dbReference>
<dbReference type="OrthoDB" id="2667331at2"/>
<feature type="compositionally biased region" description="Low complexity" evidence="1">
    <location>
        <begin position="778"/>
        <end position="796"/>
    </location>
</feature>
<evidence type="ECO:0000313" key="2">
    <source>
        <dbReference type="EMBL" id="TLS53976.1"/>
    </source>
</evidence>
<evidence type="ECO:0000313" key="3">
    <source>
        <dbReference type="Proteomes" id="UP000309676"/>
    </source>
</evidence>
<feature type="compositionally biased region" description="Low complexity" evidence="1">
    <location>
        <begin position="541"/>
        <end position="561"/>
    </location>
</feature>
<feature type="compositionally biased region" description="Low complexity" evidence="1">
    <location>
        <begin position="958"/>
        <end position="1023"/>
    </location>
</feature>
<feature type="compositionally biased region" description="Basic and acidic residues" evidence="1">
    <location>
        <begin position="1"/>
        <end position="12"/>
    </location>
</feature>
<feature type="compositionally biased region" description="Low complexity" evidence="1">
    <location>
        <begin position="173"/>
        <end position="203"/>
    </location>
</feature>
<accession>A0A5R9GHM7</accession>
<feature type="region of interest" description="Disordered" evidence="1">
    <location>
        <begin position="371"/>
        <end position="405"/>
    </location>
</feature>
<feature type="region of interest" description="Disordered" evidence="1">
    <location>
        <begin position="429"/>
        <end position="458"/>
    </location>
</feature>
<feature type="compositionally biased region" description="Low complexity" evidence="1">
    <location>
        <begin position="1033"/>
        <end position="1058"/>
    </location>
</feature>
<feature type="compositionally biased region" description="Polar residues" evidence="1">
    <location>
        <begin position="207"/>
        <end position="222"/>
    </location>
</feature>
<dbReference type="RefSeq" id="WP_138191630.1">
    <property type="nucleotide sequence ID" value="NZ_VCIW01000001.1"/>
</dbReference>
<dbReference type="EMBL" id="VCIW01000001">
    <property type="protein sequence ID" value="TLS53976.1"/>
    <property type="molecule type" value="Genomic_DNA"/>
</dbReference>
<feature type="region of interest" description="Disordered" evidence="1">
    <location>
        <begin position="917"/>
        <end position="1097"/>
    </location>
</feature>
<name>A0A5R9GHM7_9BACL</name>
<organism evidence="2 3">
    <name type="scientific">Paenibacillus antri</name>
    <dbReference type="NCBI Taxonomy" id="2582848"/>
    <lineage>
        <taxon>Bacteria</taxon>
        <taxon>Bacillati</taxon>
        <taxon>Bacillota</taxon>
        <taxon>Bacilli</taxon>
        <taxon>Bacillales</taxon>
        <taxon>Paenibacillaceae</taxon>
        <taxon>Paenibacillus</taxon>
    </lineage>
</organism>
<gene>
    <name evidence="2" type="ORF">FE782_01090</name>
</gene>
<feature type="compositionally biased region" description="Basic and acidic residues" evidence="1">
    <location>
        <begin position="384"/>
        <end position="393"/>
    </location>
</feature>
<keyword evidence="3" id="KW-1185">Reference proteome</keyword>
<comment type="caution">
    <text evidence="2">The sequence shown here is derived from an EMBL/GenBank/DDBJ whole genome shotgun (WGS) entry which is preliminary data.</text>
</comment>
<feature type="region of interest" description="Disordered" evidence="1">
    <location>
        <begin position="1"/>
        <end position="67"/>
    </location>
</feature>
<feature type="compositionally biased region" description="Low complexity" evidence="1">
    <location>
        <begin position="394"/>
        <end position="405"/>
    </location>
</feature>
<feature type="compositionally biased region" description="Polar residues" evidence="1">
    <location>
        <begin position="754"/>
        <end position="764"/>
    </location>
</feature>
<protein>
    <submittedName>
        <fullName evidence="2">Uncharacterized protein</fullName>
    </submittedName>
</protein>
<dbReference type="AlphaFoldDB" id="A0A5R9GHM7"/>
<feature type="region of interest" description="Disordered" evidence="1">
    <location>
        <begin position="750"/>
        <end position="799"/>
    </location>
</feature>
<feature type="region of interest" description="Disordered" evidence="1">
    <location>
        <begin position="158"/>
        <end position="222"/>
    </location>
</feature>
<sequence length="1199" mass="124180">MDGENRSKRAKSEPNTSPPPAVEPKPKRKRKAASAGEGEAKPKGKAAAAKPSITQAETLGKKRGRKPRAAAAAELAAKQGGPLRSVRLSDAAFAGRLLGKYGWAIGAPKGRTAIVHRDGVTGAMRPASRSMHVDMHIRNVRPLLQLYTRVFATVHPPKPAASATRREGERSVGAAPAGRGGASAAKTAAAAPTPGTPRASAPAKAASGTSRSEAASGASTRSVTEVRRIWETFRETTTTLRRIEALQRTALSAPGRLTSVAARSLLEPSGDRRIVEAAPARDAVRGETGGEVRIVRGVVREVVEGVAAGNRSSLTGRQPVVSEESIGGATAVRESYVTRRASVPAALQRLVHAKAQGGAAMRVRVSPFAAKPAAPVPSRVSADASRKRGEAPRADAAAQAQGPAPIAAMRKADAGALPLQRAVLRKEALASANPGEATSSSRPNTSRRSDEEVAPTDVVPPIVTVTPAGVSPLRPVYRVERKGPKADGFSPRSFERSSLQEVVRHMTRLVSHSTASERTMTVVRRLIERAANRPDTSGPTSSSGDNRSGSPSRANDGAAASSGGGTQRQADRASARSANVAGERGHAPSMVPLRAGRLAATGVRARAAGTRSPEAVVAREAQRSAASASARAAAVAPLQRRIAAGKPLAAPVPVAAATLPSAVQPGRGSGPKPVALIARLMTLIERRCWTPATRKSDVGRAAEARASEHVPAVRSVGESSVRVAGTPAPVGMVQRRPIALVRGGMGATRAAFATPSSSPAQRQAPTRGALTVRKTAKVPPLASSRARPPSAGVAPANARTTTDVRRFADRITQRFQDRYMERLTVRFAERAAQVEGRSAPITVVGHASAAALDGGPRASAPPALQTVRATWSRREPERVAAEARRRIASTPMMASAPQAPTAGAGGPMAAARAVVERSRSASAATRSPMLHRSARRATLSGGGPFQAAASASRLSPMQHAAQTHRAVAVRATTSARQATTAPAAARANAPLAPAPQTHRAAAIRASAPARLAPSAPAAARASAPPAPAPQTHRAAAIREASSARLAPSAPAAARASAPSAPPPQTRRVGGAAPAQRAVAHRAALVHRASPPPSAARRGIATVRPGATIGHAVTESTVAPAQRHVRDIRLDVAAKNGGRDRPTQDPVVQTLQTAVKSVEAELQKAKELWAKPKLDMNRLSDQLYKELSKRIRFESQRRGL</sequence>
<feature type="compositionally biased region" description="Low complexity" evidence="1">
    <location>
        <begin position="1066"/>
        <end position="1088"/>
    </location>
</feature>
<evidence type="ECO:0000256" key="1">
    <source>
        <dbReference type="SAM" id="MobiDB-lite"/>
    </source>
</evidence>
<proteinExistence type="predicted"/>
<reference evidence="2 3" key="1">
    <citation type="submission" date="2019-05" db="EMBL/GenBank/DDBJ databases">
        <authorList>
            <person name="Narsing Rao M.P."/>
            <person name="Li W.J."/>
        </authorList>
    </citation>
    <scope>NUCLEOTIDE SEQUENCE [LARGE SCALE GENOMIC DNA]</scope>
    <source>
        <strain evidence="2 3">SYSU_K30003</strain>
    </source>
</reference>
<feature type="region of interest" description="Disordered" evidence="1">
    <location>
        <begin position="529"/>
        <end position="594"/>
    </location>
</feature>